<keyword evidence="6" id="KW-1185">Reference proteome</keyword>
<evidence type="ECO:0000313" key="6">
    <source>
        <dbReference type="Proteomes" id="UP000198856"/>
    </source>
</evidence>
<dbReference type="Pfam" id="PF08544">
    <property type="entry name" value="GHMP_kinases_C"/>
    <property type="match status" value="1"/>
</dbReference>
<comment type="pathway">
    <text evidence="2">Cofactor biosynthesis; 5,6,7,8-tetrahydromethanopterin biosynthesis.</text>
</comment>
<dbReference type="EMBL" id="FNFC01000004">
    <property type="protein sequence ID" value="SDJ48939.1"/>
    <property type="molecule type" value="Genomic_DNA"/>
</dbReference>
<comment type="similarity">
    <text evidence="2">Belongs to the beta-RFA-P synthase family.</text>
</comment>
<evidence type="ECO:0000256" key="2">
    <source>
        <dbReference type="PIRNR" id="PIRNR004884"/>
    </source>
</evidence>
<feature type="domain" description="GHMP kinase C-terminal" evidence="4">
    <location>
        <begin position="214"/>
        <end position="296"/>
    </location>
</feature>
<comment type="catalytic activity">
    <reaction evidence="2">
        <text>5-phospho-alpha-D-ribose 1-diphosphate + 4-hydroxybenzoate + H(+) = 4-(beta-D-ribofuranosyl)phenol 5'-phosphate + CO2 + diphosphate</text>
        <dbReference type="Rhea" id="RHEA:48556"/>
        <dbReference type="ChEBI" id="CHEBI:15378"/>
        <dbReference type="ChEBI" id="CHEBI:16526"/>
        <dbReference type="ChEBI" id="CHEBI:17879"/>
        <dbReference type="ChEBI" id="CHEBI:33019"/>
        <dbReference type="ChEBI" id="CHEBI:58017"/>
        <dbReference type="ChEBI" id="CHEBI:82767"/>
        <dbReference type="EC" id="2.4.2.54"/>
    </reaction>
</comment>
<protein>
    <recommendedName>
        <fullName evidence="2">Beta-ribofuranosylaminobenzene 5'-phosphate synthase</fullName>
        <shortName evidence="2">Beta-RFA-P synthase</shortName>
        <ecNumber evidence="2">2.4.2.54</ecNumber>
    </recommendedName>
</protein>
<evidence type="ECO:0000259" key="3">
    <source>
        <dbReference type="Pfam" id="PF00288"/>
    </source>
</evidence>
<dbReference type="InterPro" id="IPR006204">
    <property type="entry name" value="GHMP_kinase_N_dom"/>
</dbReference>
<dbReference type="PANTHER" id="PTHR20861:SF6">
    <property type="entry name" value="BETA-RIBOFURANOSYLPHENOL 5'-PHOSPHATE SYNTHASE"/>
    <property type="match status" value="1"/>
</dbReference>
<dbReference type="GO" id="GO:0043793">
    <property type="term" value="F:beta-ribofuranosylaminobenzene 5'-phosphate synthase activity"/>
    <property type="evidence" value="ECO:0007669"/>
    <property type="project" value="UniProtKB-EC"/>
</dbReference>
<dbReference type="GO" id="GO:0005524">
    <property type="term" value="F:ATP binding"/>
    <property type="evidence" value="ECO:0007669"/>
    <property type="project" value="UniProtKB-UniRule"/>
</dbReference>
<keyword evidence="2" id="KW-0328">Glycosyltransferase</keyword>
<dbReference type="RefSeq" id="WP_092700116.1">
    <property type="nucleotide sequence ID" value="NZ_FNFC01000004.1"/>
</dbReference>
<proteinExistence type="inferred from homology"/>
<comment type="function">
    <text evidence="2">Catalyzes the condensation of 4-aminobenzoate (pABA) with 5-phospho-alpha-D-ribose 1-diphosphate (PRPP) to produce beta-ribofuranosylaminobenzene 5'-phosphate (beta-RFA-P).</text>
</comment>
<organism evidence="5 6">
    <name type="scientific">Halovenus aranensis</name>
    <dbReference type="NCBI Taxonomy" id="890420"/>
    <lineage>
        <taxon>Archaea</taxon>
        <taxon>Methanobacteriati</taxon>
        <taxon>Methanobacteriota</taxon>
        <taxon>Stenosarchaea group</taxon>
        <taxon>Halobacteria</taxon>
        <taxon>Halobacteriales</taxon>
        <taxon>Haloarculaceae</taxon>
        <taxon>Halovenus</taxon>
    </lineage>
</organism>
<dbReference type="Proteomes" id="UP000198856">
    <property type="component" value="Unassembled WGS sequence"/>
</dbReference>
<dbReference type="InterPro" id="IPR020568">
    <property type="entry name" value="Ribosomal_Su5_D2-typ_SF"/>
</dbReference>
<dbReference type="PANTHER" id="PTHR20861">
    <property type="entry name" value="HOMOSERINE/4-DIPHOSPHOCYTIDYL-2-C-METHYL-D-ERYTHRITOL KINASE"/>
    <property type="match status" value="1"/>
</dbReference>
<accession>A0A1G8U5F1</accession>
<dbReference type="Pfam" id="PF00288">
    <property type="entry name" value="GHMP_kinases_N"/>
    <property type="match status" value="1"/>
</dbReference>
<dbReference type="AlphaFoldDB" id="A0A1G8U5F1"/>
<dbReference type="InterPro" id="IPR013750">
    <property type="entry name" value="GHMP_kinase_C_dom"/>
</dbReference>
<dbReference type="Gene3D" id="3.30.230.10">
    <property type="match status" value="1"/>
</dbReference>
<dbReference type="EC" id="2.4.2.54" evidence="2"/>
<keyword evidence="1 2" id="KW-0808">Transferase</keyword>
<evidence type="ECO:0000313" key="5">
    <source>
        <dbReference type="EMBL" id="SDJ48939.1"/>
    </source>
</evidence>
<feature type="domain" description="GHMP kinase N-terminal" evidence="3">
    <location>
        <begin position="62"/>
        <end position="128"/>
    </location>
</feature>
<comment type="subunit">
    <text evidence="2">Homodimer.</text>
</comment>
<evidence type="ECO:0000259" key="4">
    <source>
        <dbReference type="Pfam" id="PF08544"/>
    </source>
</evidence>
<dbReference type="STRING" id="890420.SAMN05216226_10461"/>
<dbReference type="PIRSF" id="PIRSF004884">
    <property type="entry name" value="Sugar_kin_arch"/>
    <property type="match status" value="1"/>
</dbReference>
<dbReference type="UniPathway" id="UPA00065"/>
<evidence type="ECO:0000256" key="1">
    <source>
        <dbReference type="ARBA" id="ARBA00022679"/>
    </source>
</evidence>
<gene>
    <name evidence="5" type="ORF">SAMN05216226_10461</name>
</gene>
<dbReference type="NCBIfam" id="TIGR00144">
    <property type="entry name" value="beta_RFAP_syn"/>
    <property type="match status" value="1"/>
</dbReference>
<name>A0A1G8U5F1_9EURY</name>
<dbReference type="OrthoDB" id="85156at2157"/>
<dbReference type="SUPFAM" id="SSF54211">
    <property type="entry name" value="Ribosomal protein S5 domain 2-like"/>
    <property type="match status" value="1"/>
</dbReference>
<dbReference type="InterPro" id="IPR014721">
    <property type="entry name" value="Ribsml_uS5_D2-typ_fold_subgr"/>
</dbReference>
<dbReference type="InterPro" id="IPR004422">
    <property type="entry name" value="RFAP_synthase"/>
</dbReference>
<sequence>MVTVETSARLHVGFQNLSLAHDRLYGGIGLGLDEPHISIEVSQAEHLDYDDDCVQGYAETALDVLDVPGARLTVDERYDRHVGLGSGTQLALACLVGIAKAYGKSVDPREAAPEMGRGGRSGVGVATFETGGFVVDAGHPTERFTTSPPAPGNWEVPAPIVATPLPEDWRFVVVTPAAESGQSGSNEDASMQSAVDGANPTVADDIAAVLTRELLPAIAEGNIEAFGDAVERIGRLNGTWYADEQGGVYRPPAGDVIERLSQSEGVFGTGQSSWGPTVYGVTDVARATQAREAATAALGGQVPDGTVRVVEPSASGYSLTRE</sequence>
<reference evidence="5 6" key="1">
    <citation type="submission" date="2016-10" db="EMBL/GenBank/DDBJ databases">
        <authorList>
            <person name="de Groot N.N."/>
        </authorList>
    </citation>
    <scope>NUCLEOTIDE SEQUENCE [LARGE SCALE GENOMIC DNA]</scope>
    <source>
        <strain evidence="5 6">IBRC-M10015</strain>
    </source>
</reference>